<accession>A0A9D4IAR1</accession>
<organism evidence="1 2">
    <name type="scientific">Dreissena polymorpha</name>
    <name type="common">Zebra mussel</name>
    <name type="synonym">Mytilus polymorpha</name>
    <dbReference type="NCBI Taxonomy" id="45954"/>
    <lineage>
        <taxon>Eukaryota</taxon>
        <taxon>Metazoa</taxon>
        <taxon>Spiralia</taxon>
        <taxon>Lophotrochozoa</taxon>
        <taxon>Mollusca</taxon>
        <taxon>Bivalvia</taxon>
        <taxon>Autobranchia</taxon>
        <taxon>Heteroconchia</taxon>
        <taxon>Euheterodonta</taxon>
        <taxon>Imparidentia</taxon>
        <taxon>Neoheterodontei</taxon>
        <taxon>Myida</taxon>
        <taxon>Dreissenoidea</taxon>
        <taxon>Dreissenidae</taxon>
        <taxon>Dreissena</taxon>
    </lineage>
</organism>
<evidence type="ECO:0000313" key="2">
    <source>
        <dbReference type="Proteomes" id="UP000828390"/>
    </source>
</evidence>
<gene>
    <name evidence="1" type="ORF">DPMN_187763</name>
</gene>
<name>A0A9D4IAR1_DREPO</name>
<proteinExistence type="predicted"/>
<comment type="caution">
    <text evidence="1">The sequence shown here is derived from an EMBL/GenBank/DDBJ whole genome shotgun (WGS) entry which is preliminary data.</text>
</comment>
<reference evidence="1" key="2">
    <citation type="submission" date="2020-11" db="EMBL/GenBank/DDBJ databases">
        <authorList>
            <person name="McCartney M.A."/>
            <person name="Auch B."/>
            <person name="Kono T."/>
            <person name="Mallez S."/>
            <person name="Becker A."/>
            <person name="Gohl D.M."/>
            <person name="Silverstein K.A.T."/>
            <person name="Koren S."/>
            <person name="Bechman K.B."/>
            <person name="Herman A."/>
            <person name="Abrahante J.E."/>
            <person name="Garbe J."/>
        </authorList>
    </citation>
    <scope>NUCLEOTIDE SEQUENCE</scope>
    <source>
        <strain evidence="1">Duluth1</strain>
        <tissue evidence="1">Whole animal</tissue>
    </source>
</reference>
<dbReference type="AlphaFoldDB" id="A0A9D4IAR1"/>
<evidence type="ECO:0000313" key="1">
    <source>
        <dbReference type="EMBL" id="KAH3753132.1"/>
    </source>
</evidence>
<reference evidence="1" key="1">
    <citation type="journal article" date="2019" name="bioRxiv">
        <title>The Genome of the Zebra Mussel, Dreissena polymorpha: A Resource for Invasive Species Research.</title>
        <authorList>
            <person name="McCartney M.A."/>
            <person name="Auch B."/>
            <person name="Kono T."/>
            <person name="Mallez S."/>
            <person name="Zhang Y."/>
            <person name="Obille A."/>
            <person name="Becker A."/>
            <person name="Abrahante J.E."/>
            <person name="Garbe J."/>
            <person name="Badalamenti J.P."/>
            <person name="Herman A."/>
            <person name="Mangelson H."/>
            <person name="Liachko I."/>
            <person name="Sullivan S."/>
            <person name="Sone E.D."/>
            <person name="Koren S."/>
            <person name="Silverstein K.A.T."/>
            <person name="Beckman K.B."/>
            <person name="Gohl D.M."/>
        </authorList>
    </citation>
    <scope>NUCLEOTIDE SEQUENCE</scope>
    <source>
        <strain evidence="1">Duluth1</strain>
        <tissue evidence="1">Whole animal</tissue>
    </source>
</reference>
<sequence>MQRIKQTSEHPICNHIQARGGLLCVLDALLSAHVPTELLLGGSPKANRAEWQRRLVLQAVFTEILKETELQSDLI</sequence>
<dbReference type="Proteomes" id="UP000828390">
    <property type="component" value="Unassembled WGS sequence"/>
</dbReference>
<keyword evidence="2" id="KW-1185">Reference proteome</keyword>
<protein>
    <submittedName>
        <fullName evidence="1">Uncharacterized protein</fullName>
    </submittedName>
</protein>
<dbReference type="EMBL" id="JAIWYP010000010">
    <property type="protein sequence ID" value="KAH3753132.1"/>
    <property type="molecule type" value="Genomic_DNA"/>
</dbReference>